<evidence type="ECO:0008006" key="10">
    <source>
        <dbReference type="Google" id="ProtNLM"/>
    </source>
</evidence>
<dbReference type="InterPro" id="IPR036676">
    <property type="entry name" value="PurM-like_C_sf"/>
</dbReference>
<dbReference type="PANTHER" id="PTHR10256:SF0">
    <property type="entry name" value="INACTIVE SELENIDE, WATER DIKINASE-LIKE PROTEIN-RELATED"/>
    <property type="match status" value="1"/>
</dbReference>
<keyword evidence="2" id="KW-0547">Nucleotide-binding</keyword>
<dbReference type="InterPro" id="IPR036921">
    <property type="entry name" value="PurM-like_N_sf"/>
</dbReference>
<feature type="domain" description="PurM-like N-terminal" evidence="6">
    <location>
        <begin position="1"/>
        <end position="95"/>
    </location>
</feature>
<evidence type="ECO:0000256" key="5">
    <source>
        <dbReference type="ARBA" id="ARBA00023266"/>
    </source>
</evidence>
<dbReference type="Pfam" id="PF00586">
    <property type="entry name" value="AIRS"/>
    <property type="match status" value="1"/>
</dbReference>
<dbReference type="Pfam" id="PF02769">
    <property type="entry name" value="AIRS_C"/>
    <property type="match status" value="1"/>
</dbReference>
<evidence type="ECO:0000256" key="1">
    <source>
        <dbReference type="ARBA" id="ARBA00022679"/>
    </source>
</evidence>
<dbReference type="InterPro" id="IPR010918">
    <property type="entry name" value="PurM-like_C_dom"/>
</dbReference>
<dbReference type="CDD" id="cd02195">
    <property type="entry name" value="SelD"/>
    <property type="match status" value="1"/>
</dbReference>
<dbReference type="GO" id="GO:0004756">
    <property type="term" value="F:selenide, water dikinase activity"/>
    <property type="evidence" value="ECO:0007669"/>
    <property type="project" value="TreeGrafter"/>
</dbReference>
<reference evidence="8 9" key="1">
    <citation type="submission" date="2024-04" db="EMBL/GenBank/DDBJ databases">
        <authorList>
            <consortium name="Genoscope - CEA"/>
            <person name="William W."/>
        </authorList>
    </citation>
    <scope>NUCLEOTIDE SEQUENCE [LARGE SCALE GENOMIC DNA]</scope>
</reference>
<evidence type="ECO:0000259" key="7">
    <source>
        <dbReference type="Pfam" id="PF02769"/>
    </source>
</evidence>
<dbReference type="Gene3D" id="3.30.1330.10">
    <property type="entry name" value="PurM-like, N-terminal domain"/>
    <property type="match status" value="1"/>
</dbReference>
<dbReference type="EMBL" id="CAXITT010002235">
    <property type="protein sequence ID" value="CAL1548937.1"/>
    <property type="molecule type" value="Genomic_DNA"/>
</dbReference>
<dbReference type="AlphaFoldDB" id="A0AAV2ITB5"/>
<dbReference type="Gene3D" id="3.90.650.10">
    <property type="entry name" value="PurM-like C-terminal domain"/>
    <property type="match status" value="1"/>
</dbReference>
<keyword evidence="3" id="KW-0418">Kinase</keyword>
<evidence type="ECO:0000259" key="6">
    <source>
        <dbReference type="Pfam" id="PF00586"/>
    </source>
</evidence>
<keyword evidence="1" id="KW-0808">Transferase</keyword>
<feature type="non-terminal residue" evidence="8">
    <location>
        <position position="196"/>
    </location>
</feature>
<evidence type="ECO:0000313" key="9">
    <source>
        <dbReference type="Proteomes" id="UP001497497"/>
    </source>
</evidence>
<keyword evidence="4" id="KW-0067">ATP-binding</keyword>
<evidence type="ECO:0000256" key="4">
    <source>
        <dbReference type="ARBA" id="ARBA00022840"/>
    </source>
</evidence>
<dbReference type="SUPFAM" id="SSF56042">
    <property type="entry name" value="PurM C-terminal domain-like"/>
    <property type="match status" value="1"/>
</dbReference>
<organism evidence="8 9">
    <name type="scientific">Lymnaea stagnalis</name>
    <name type="common">Great pond snail</name>
    <name type="synonym">Helix stagnalis</name>
    <dbReference type="NCBI Taxonomy" id="6523"/>
    <lineage>
        <taxon>Eukaryota</taxon>
        <taxon>Metazoa</taxon>
        <taxon>Spiralia</taxon>
        <taxon>Lophotrochozoa</taxon>
        <taxon>Mollusca</taxon>
        <taxon>Gastropoda</taxon>
        <taxon>Heterobranchia</taxon>
        <taxon>Euthyneura</taxon>
        <taxon>Panpulmonata</taxon>
        <taxon>Hygrophila</taxon>
        <taxon>Lymnaeoidea</taxon>
        <taxon>Lymnaeidae</taxon>
        <taxon>Lymnaea</taxon>
    </lineage>
</organism>
<evidence type="ECO:0000256" key="3">
    <source>
        <dbReference type="ARBA" id="ARBA00022777"/>
    </source>
</evidence>
<feature type="domain" description="PurM-like C-terminal" evidence="7">
    <location>
        <begin position="107"/>
        <end position="195"/>
    </location>
</feature>
<gene>
    <name evidence="8" type="ORF">GSLYS_00022254001</name>
</gene>
<comment type="caution">
    <text evidence="8">The sequence shown here is derived from an EMBL/GenBank/DDBJ whole genome shotgun (WGS) entry which is preliminary data.</text>
</comment>
<dbReference type="PANTHER" id="PTHR10256">
    <property type="entry name" value="SELENIDE, WATER DIKINASE"/>
    <property type="match status" value="1"/>
</dbReference>
<dbReference type="InterPro" id="IPR016188">
    <property type="entry name" value="PurM-like_N"/>
</dbReference>
<name>A0AAV2ITB5_LYMST</name>
<dbReference type="InterPro" id="IPR004536">
    <property type="entry name" value="SPS/SelD"/>
</dbReference>
<evidence type="ECO:0000313" key="8">
    <source>
        <dbReference type="EMBL" id="CAL1548937.1"/>
    </source>
</evidence>
<proteinExistence type="predicted"/>
<dbReference type="GO" id="GO:0016260">
    <property type="term" value="P:selenocysteine biosynthetic process"/>
    <property type="evidence" value="ECO:0007669"/>
    <property type="project" value="TreeGrafter"/>
</dbReference>
<feature type="non-terminal residue" evidence="8">
    <location>
        <position position="1"/>
    </location>
</feature>
<evidence type="ECO:0000256" key="2">
    <source>
        <dbReference type="ARBA" id="ARBA00022741"/>
    </source>
</evidence>
<sequence>ALVQTVDFFTPIVDDPEVYGQIAAINSLNDIYAMGGTPLTALSIVCYPQTGDWDILGKILLGGQKAMNNENVVVLGGHSVDDQEIKFGYSVTGIVDINKVTPNSGAQPGDVLVLTKSIGTGVISTGIKFGKASQRSMDALLKTLTTSAQAASQAMQETGVNSCTDVTGFGLLGHAFEMAKASKVTFKLKSEEIPIL</sequence>
<dbReference type="GO" id="GO:0005737">
    <property type="term" value="C:cytoplasm"/>
    <property type="evidence" value="ECO:0007669"/>
    <property type="project" value="TreeGrafter"/>
</dbReference>
<dbReference type="Proteomes" id="UP001497497">
    <property type="component" value="Unassembled WGS sequence"/>
</dbReference>
<keyword evidence="9" id="KW-1185">Reference proteome</keyword>
<dbReference type="NCBIfam" id="TIGR00476">
    <property type="entry name" value="selD"/>
    <property type="match status" value="1"/>
</dbReference>
<protein>
    <recommendedName>
        <fullName evidence="10">Selenide, water dikinase SelD</fullName>
    </recommendedName>
</protein>
<dbReference type="SUPFAM" id="SSF55326">
    <property type="entry name" value="PurM N-terminal domain-like"/>
    <property type="match status" value="1"/>
</dbReference>
<accession>A0AAV2ITB5</accession>
<dbReference type="GO" id="GO:0005524">
    <property type="term" value="F:ATP binding"/>
    <property type="evidence" value="ECO:0007669"/>
    <property type="project" value="UniProtKB-KW"/>
</dbReference>
<keyword evidence="5" id="KW-0711">Selenium</keyword>